<keyword evidence="1" id="KW-0614">Plasmid</keyword>
<geneLocation type="plasmid" evidence="1 2">
    <name>pHTUR02</name>
</geneLocation>
<dbReference type="KEGG" id="htu:Htur_4588"/>
<gene>
    <name evidence="1" type="ordered locus">Htur_4588</name>
</gene>
<protein>
    <submittedName>
        <fullName evidence="1">Uncharacterized protein</fullName>
    </submittedName>
</protein>
<keyword evidence="2" id="KW-1185">Reference proteome</keyword>
<dbReference type="HOGENOM" id="CLU_2010065_0_0_2"/>
<sequence>MTATVVIVLFVVSNADRYIQKIETVTTRICDCLNEIAPPRSAVLCNHAVQIVFRVRSKIPECFEYVSTMTSRITRRRIDVVFVAIDRECVYQLWSGLIEGINDTDSDELALVFRVTGIKRLKI</sequence>
<proteinExistence type="predicted"/>
<dbReference type="EMBL" id="CP001862">
    <property type="protein sequence ID" value="ADB63378.1"/>
    <property type="molecule type" value="Genomic_DNA"/>
</dbReference>
<organism evidence="1 2">
    <name type="scientific">Haloterrigena turkmenica (strain ATCC 51198 / DSM 5511 / JCM 9101 / NCIMB 13204 / VKM B-1734 / 4k)</name>
    <name type="common">Halococcus turkmenicus</name>
    <dbReference type="NCBI Taxonomy" id="543526"/>
    <lineage>
        <taxon>Archaea</taxon>
        <taxon>Methanobacteriati</taxon>
        <taxon>Methanobacteriota</taxon>
        <taxon>Stenosarchaea group</taxon>
        <taxon>Halobacteria</taxon>
        <taxon>Halobacteriales</taxon>
        <taxon>Natrialbaceae</taxon>
        <taxon>Haloterrigena</taxon>
    </lineage>
</organism>
<dbReference type="AlphaFoldDB" id="D2S1Y1"/>
<reference evidence="1 2" key="1">
    <citation type="journal article" date="2010" name="Stand. Genomic Sci.">
        <title>Complete genome sequence of Haloterrigena turkmenica type strain (4k).</title>
        <authorList>
            <person name="Saunders E."/>
            <person name="Tindall B.J."/>
            <person name="Fahnrich R."/>
            <person name="Lapidus A."/>
            <person name="Copeland A."/>
            <person name="Del Rio T.G."/>
            <person name="Lucas S."/>
            <person name="Chen F."/>
            <person name="Tice H."/>
            <person name="Cheng J.F."/>
            <person name="Han C."/>
            <person name="Detter J.C."/>
            <person name="Bruce D."/>
            <person name="Goodwin L."/>
            <person name="Chain P."/>
            <person name="Pitluck S."/>
            <person name="Pati A."/>
            <person name="Ivanova N."/>
            <person name="Mavromatis K."/>
            <person name="Chen A."/>
            <person name="Palaniappan K."/>
            <person name="Land M."/>
            <person name="Hauser L."/>
            <person name="Chang Y.J."/>
            <person name="Jeffries C.D."/>
            <person name="Brettin T."/>
            <person name="Rohde M."/>
            <person name="Goker M."/>
            <person name="Bristow J."/>
            <person name="Eisen J.A."/>
            <person name="Markowitz V."/>
            <person name="Hugenholtz P."/>
            <person name="Klenk H.P."/>
            <person name="Kyrpides N.C."/>
        </authorList>
    </citation>
    <scope>NUCLEOTIDE SEQUENCE [LARGE SCALE GENOMIC DNA]</scope>
    <source>
        <strain evidence="2">ATCC 51198 / DSM 5511 / JCM 9101 / NCIMB 13204 / VKM B-1734 / 4k</strain>
    </source>
</reference>
<accession>D2S1Y1</accession>
<name>D2S1Y1_HALTV</name>
<evidence type="ECO:0000313" key="2">
    <source>
        <dbReference type="Proteomes" id="UP000001903"/>
    </source>
</evidence>
<dbReference type="Proteomes" id="UP000001903">
    <property type="component" value="Plasmid pHTUR02"/>
</dbReference>
<evidence type="ECO:0000313" key="1">
    <source>
        <dbReference type="EMBL" id="ADB63378.1"/>
    </source>
</evidence>